<dbReference type="Proteomes" id="UP001597063">
    <property type="component" value="Unassembled WGS sequence"/>
</dbReference>
<evidence type="ECO:0000313" key="2">
    <source>
        <dbReference type="EMBL" id="MFD0692175.1"/>
    </source>
</evidence>
<dbReference type="EMBL" id="JBHTGP010000037">
    <property type="protein sequence ID" value="MFD0692175.1"/>
    <property type="molecule type" value="Genomic_DNA"/>
</dbReference>
<dbReference type="RefSeq" id="WP_131759810.1">
    <property type="nucleotide sequence ID" value="NZ_CAACUY010000091.1"/>
</dbReference>
<gene>
    <name evidence="2" type="ORF">ACFQZM_47345</name>
</gene>
<comment type="caution">
    <text evidence="2">The sequence shown here is derived from an EMBL/GenBank/DDBJ whole genome shotgun (WGS) entry which is preliminary data.</text>
</comment>
<feature type="compositionally biased region" description="Low complexity" evidence="1">
    <location>
        <begin position="66"/>
        <end position="84"/>
    </location>
</feature>
<keyword evidence="3" id="KW-1185">Reference proteome</keyword>
<accession>A0ABW2Y5P4</accession>
<proteinExistence type="predicted"/>
<evidence type="ECO:0000313" key="3">
    <source>
        <dbReference type="Proteomes" id="UP001597063"/>
    </source>
</evidence>
<name>A0ABW2Y5P4_9ACTN</name>
<sequence>MAFVVPVLVATVVAFALRDPASERPESGGTVQQLAPISPGPEPTFGQYVPPEAKPQAETRLPDRPPATAAPKPTGKPKGSASPKATGTPTPEMRPRCPEDWREVPWWRFWCRRHGPGTR</sequence>
<feature type="region of interest" description="Disordered" evidence="1">
    <location>
        <begin position="18"/>
        <end position="98"/>
    </location>
</feature>
<evidence type="ECO:0000256" key="1">
    <source>
        <dbReference type="SAM" id="MobiDB-lite"/>
    </source>
</evidence>
<protein>
    <recommendedName>
        <fullName evidence="4">Secreted protein</fullName>
    </recommendedName>
</protein>
<organism evidence="2 3">
    <name type="scientific">Actinomadura fibrosa</name>
    <dbReference type="NCBI Taxonomy" id="111802"/>
    <lineage>
        <taxon>Bacteria</taxon>
        <taxon>Bacillati</taxon>
        <taxon>Actinomycetota</taxon>
        <taxon>Actinomycetes</taxon>
        <taxon>Streptosporangiales</taxon>
        <taxon>Thermomonosporaceae</taxon>
        <taxon>Actinomadura</taxon>
    </lineage>
</organism>
<reference evidence="3" key="1">
    <citation type="journal article" date="2019" name="Int. J. Syst. Evol. Microbiol.">
        <title>The Global Catalogue of Microorganisms (GCM) 10K type strain sequencing project: providing services to taxonomists for standard genome sequencing and annotation.</title>
        <authorList>
            <consortium name="The Broad Institute Genomics Platform"/>
            <consortium name="The Broad Institute Genome Sequencing Center for Infectious Disease"/>
            <person name="Wu L."/>
            <person name="Ma J."/>
        </authorList>
    </citation>
    <scope>NUCLEOTIDE SEQUENCE [LARGE SCALE GENOMIC DNA]</scope>
    <source>
        <strain evidence="3">JCM 9371</strain>
    </source>
</reference>
<evidence type="ECO:0008006" key="4">
    <source>
        <dbReference type="Google" id="ProtNLM"/>
    </source>
</evidence>